<comment type="caution">
    <text evidence="1">The sequence shown here is derived from an EMBL/GenBank/DDBJ whole genome shotgun (WGS) entry which is preliminary data.</text>
</comment>
<evidence type="ECO:0000313" key="1">
    <source>
        <dbReference type="EMBL" id="KKL72460.1"/>
    </source>
</evidence>
<protein>
    <recommendedName>
        <fullName evidence="2">LamG-like jellyroll fold domain-containing protein</fullName>
    </recommendedName>
</protein>
<dbReference type="EMBL" id="LAZR01025269">
    <property type="protein sequence ID" value="KKL72460.1"/>
    <property type="molecule type" value="Genomic_DNA"/>
</dbReference>
<evidence type="ECO:0008006" key="2">
    <source>
        <dbReference type="Google" id="ProtNLM"/>
    </source>
</evidence>
<proteinExistence type="predicted"/>
<gene>
    <name evidence="1" type="ORF">LCGC14_2084700</name>
</gene>
<organism evidence="1">
    <name type="scientific">marine sediment metagenome</name>
    <dbReference type="NCBI Taxonomy" id="412755"/>
    <lineage>
        <taxon>unclassified sequences</taxon>
        <taxon>metagenomes</taxon>
        <taxon>ecological metagenomes</taxon>
    </lineage>
</organism>
<dbReference type="Gene3D" id="2.60.120.200">
    <property type="match status" value="1"/>
</dbReference>
<reference evidence="1" key="1">
    <citation type="journal article" date="2015" name="Nature">
        <title>Complex archaea that bridge the gap between prokaryotes and eukaryotes.</title>
        <authorList>
            <person name="Spang A."/>
            <person name="Saw J.H."/>
            <person name="Jorgensen S.L."/>
            <person name="Zaremba-Niedzwiedzka K."/>
            <person name="Martijn J."/>
            <person name="Lind A.E."/>
            <person name="van Eijk R."/>
            <person name="Schleper C."/>
            <person name="Guy L."/>
            <person name="Ettema T.J."/>
        </authorList>
    </citation>
    <scope>NUCLEOTIDE SEQUENCE</scope>
</reference>
<sequence>MAALHTESKRVAGNLHLRDTNISPANSLWETCPLQAIASDPTLAEVYYNPFFTYTTGEGGLAGTISNSGTVGVIAATAAAPCGTLQMEASDGSVAAEDETYLGSESKVWILQGNKDLWYEARVKFTEAATNEANISVGLSSIYTANFLLDADAGPAASYDGIVLFKVGGGGTVWQGESSQAGNQTTLSSLQTRVSGSWVDVGFHVTSNSTIDYYINGVQVGSLATNLPTVAMGLLFGVKNGAASHEKLYVDFVKVVQLR</sequence>
<name>A0A0F9GSW0_9ZZZZ</name>
<accession>A0A0F9GSW0</accession>
<dbReference type="AlphaFoldDB" id="A0A0F9GSW0"/>